<evidence type="ECO:0000256" key="8">
    <source>
        <dbReference type="ARBA" id="ARBA00023012"/>
    </source>
</evidence>
<evidence type="ECO:0000259" key="12">
    <source>
        <dbReference type="Pfam" id="PF02518"/>
    </source>
</evidence>
<dbReference type="PANTHER" id="PTHR24421">
    <property type="entry name" value="NITRATE/NITRITE SENSOR PROTEIN NARX-RELATED"/>
    <property type="match status" value="1"/>
</dbReference>
<keyword evidence="4" id="KW-0808">Transferase</keyword>
<dbReference type="EMBL" id="JAUSQU010000001">
    <property type="protein sequence ID" value="MDP9842781.1"/>
    <property type="molecule type" value="Genomic_DNA"/>
</dbReference>
<evidence type="ECO:0000256" key="6">
    <source>
        <dbReference type="ARBA" id="ARBA00022777"/>
    </source>
</evidence>
<dbReference type="SUPFAM" id="SSF55874">
    <property type="entry name" value="ATPase domain of HSP90 chaperone/DNA topoisomerase II/histidine kinase"/>
    <property type="match status" value="1"/>
</dbReference>
<feature type="region of interest" description="Disordered" evidence="10">
    <location>
        <begin position="329"/>
        <end position="348"/>
    </location>
</feature>
<evidence type="ECO:0000256" key="2">
    <source>
        <dbReference type="ARBA" id="ARBA00012438"/>
    </source>
</evidence>
<keyword evidence="15" id="KW-1185">Reference proteome</keyword>
<evidence type="ECO:0000256" key="11">
    <source>
        <dbReference type="SAM" id="Phobius"/>
    </source>
</evidence>
<dbReference type="InterPro" id="IPR050482">
    <property type="entry name" value="Sensor_HK_TwoCompSys"/>
</dbReference>
<evidence type="ECO:0000256" key="3">
    <source>
        <dbReference type="ARBA" id="ARBA00022553"/>
    </source>
</evidence>
<feature type="transmembrane region" description="Helical" evidence="11">
    <location>
        <begin position="67"/>
        <end position="93"/>
    </location>
</feature>
<name>A0ABT9Q8Q7_9ACTN</name>
<dbReference type="InterPro" id="IPR011712">
    <property type="entry name" value="Sig_transdc_His_kin_sub3_dim/P"/>
</dbReference>
<proteinExistence type="predicted"/>
<gene>
    <name evidence="14" type="ORF">J2853_001992</name>
</gene>
<dbReference type="RefSeq" id="WP_307556658.1">
    <property type="nucleotide sequence ID" value="NZ_JAUSQU010000001.1"/>
</dbReference>
<feature type="transmembrane region" description="Helical" evidence="11">
    <location>
        <begin position="100"/>
        <end position="119"/>
    </location>
</feature>
<keyword evidence="11" id="KW-0812">Transmembrane</keyword>
<evidence type="ECO:0000259" key="13">
    <source>
        <dbReference type="Pfam" id="PF07730"/>
    </source>
</evidence>
<dbReference type="Gene3D" id="3.30.565.10">
    <property type="entry name" value="Histidine kinase-like ATPase, C-terminal domain"/>
    <property type="match status" value="1"/>
</dbReference>
<dbReference type="GO" id="GO:0016301">
    <property type="term" value="F:kinase activity"/>
    <property type="evidence" value="ECO:0007669"/>
    <property type="project" value="UniProtKB-KW"/>
</dbReference>
<feature type="domain" description="Histidine kinase/HSP90-like ATPase" evidence="12">
    <location>
        <begin position="290"/>
        <end position="380"/>
    </location>
</feature>
<feature type="coiled-coil region" evidence="9">
    <location>
        <begin position="158"/>
        <end position="185"/>
    </location>
</feature>
<dbReference type="InterPro" id="IPR003594">
    <property type="entry name" value="HATPase_dom"/>
</dbReference>
<organism evidence="14 15">
    <name type="scientific">Streptosporangium lutulentum</name>
    <dbReference type="NCBI Taxonomy" id="1461250"/>
    <lineage>
        <taxon>Bacteria</taxon>
        <taxon>Bacillati</taxon>
        <taxon>Actinomycetota</taxon>
        <taxon>Actinomycetes</taxon>
        <taxon>Streptosporangiales</taxon>
        <taxon>Streptosporangiaceae</taxon>
        <taxon>Streptosporangium</taxon>
    </lineage>
</organism>
<feature type="domain" description="Signal transduction histidine kinase subgroup 3 dimerisation and phosphoacceptor" evidence="13">
    <location>
        <begin position="180"/>
        <end position="243"/>
    </location>
</feature>
<evidence type="ECO:0000256" key="9">
    <source>
        <dbReference type="SAM" id="Coils"/>
    </source>
</evidence>
<dbReference type="PANTHER" id="PTHR24421:SF10">
    <property type="entry name" value="NITRATE_NITRITE SENSOR PROTEIN NARQ"/>
    <property type="match status" value="1"/>
</dbReference>
<evidence type="ECO:0000313" key="15">
    <source>
        <dbReference type="Proteomes" id="UP001225356"/>
    </source>
</evidence>
<dbReference type="InterPro" id="IPR036890">
    <property type="entry name" value="HATPase_C_sf"/>
</dbReference>
<evidence type="ECO:0000313" key="14">
    <source>
        <dbReference type="EMBL" id="MDP9842781.1"/>
    </source>
</evidence>
<dbReference type="Pfam" id="PF07730">
    <property type="entry name" value="HisKA_3"/>
    <property type="match status" value="1"/>
</dbReference>
<evidence type="ECO:0000256" key="7">
    <source>
        <dbReference type="ARBA" id="ARBA00022840"/>
    </source>
</evidence>
<accession>A0ABT9Q8Q7</accession>
<dbReference type="Gene3D" id="1.20.5.1930">
    <property type="match status" value="1"/>
</dbReference>
<keyword evidence="8" id="KW-0902">Two-component regulatory system</keyword>
<keyword evidence="11" id="KW-0472">Membrane</keyword>
<reference evidence="14 15" key="1">
    <citation type="submission" date="2023-07" db="EMBL/GenBank/DDBJ databases">
        <title>Sequencing the genomes of 1000 actinobacteria strains.</title>
        <authorList>
            <person name="Klenk H.-P."/>
        </authorList>
    </citation>
    <scope>NUCLEOTIDE SEQUENCE [LARGE SCALE GENOMIC DNA]</scope>
    <source>
        <strain evidence="14 15">DSM 46740</strain>
    </source>
</reference>
<comment type="caution">
    <text evidence="14">The sequence shown here is derived from an EMBL/GenBank/DDBJ whole genome shotgun (WGS) entry which is preliminary data.</text>
</comment>
<keyword evidence="3" id="KW-0597">Phosphoprotein</keyword>
<sequence length="392" mass="41525">MRRIDRTRRDWAADLGLFLFATCFAAVSSQSVPVVADLDPVWRAADQVVGGLGCAAVLLRRRWPVSLAVVLLLAGTQAHYLTGPAMVAVFTVAATRPWRATAWVAALAFAPLPIFLWRLPELPEGQAGSALTYFALIAGAIGWGLFRRSRQQLIASLRERAELAEADAELRAERARREAREEIAREMHDVLGHRLSLMSVHAGALEFNTGAPRVEIERAAGVIRESAHLALRDLREVIGVLHAGPAGGERPQPDLADLDRLVAEARAAGGRIELTGPPDGPVPPPAVGRTAYRIVQEALTNARKHAPGAAVAVRVTGGPADRLTVEIRNALPPGPASGADRGEGGGQGLIGLAERTRLAGGELRAGPAGDGFRVCAWLPWPAADAMSAAGQE</sequence>
<keyword evidence="11" id="KW-1133">Transmembrane helix</keyword>
<comment type="catalytic activity">
    <reaction evidence="1">
        <text>ATP + protein L-histidine = ADP + protein N-phospho-L-histidine.</text>
        <dbReference type="EC" id="2.7.13.3"/>
    </reaction>
</comment>
<feature type="transmembrane region" description="Helical" evidence="11">
    <location>
        <begin position="125"/>
        <end position="146"/>
    </location>
</feature>
<dbReference type="Proteomes" id="UP001225356">
    <property type="component" value="Unassembled WGS sequence"/>
</dbReference>
<keyword evidence="9" id="KW-0175">Coiled coil</keyword>
<dbReference type="CDD" id="cd16917">
    <property type="entry name" value="HATPase_UhpB-NarQ-NarX-like"/>
    <property type="match status" value="1"/>
</dbReference>
<dbReference type="EC" id="2.7.13.3" evidence="2"/>
<keyword evidence="5" id="KW-0547">Nucleotide-binding</keyword>
<evidence type="ECO:0000256" key="4">
    <source>
        <dbReference type="ARBA" id="ARBA00022679"/>
    </source>
</evidence>
<dbReference type="Pfam" id="PF02518">
    <property type="entry name" value="HATPase_c"/>
    <property type="match status" value="1"/>
</dbReference>
<evidence type="ECO:0000256" key="1">
    <source>
        <dbReference type="ARBA" id="ARBA00000085"/>
    </source>
</evidence>
<evidence type="ECO:0000256" key="5">
    <source>
        <dbReference type="ARBA" id="ARBA00022741"/>
    </source>
</evidence>
<keyword evidence="6 14" id="KW-0418">Kinase</keyword>
<keyword evidence="7" id="KW-0067">ATP-binding</keyword>
<evidence type="ECO:0000256" key="10">
    <source>
        <dbReference type="SAM" id="MobiDB-lite"/>
    </source>
</evidence>
<protein>
    <recommendedName>
        <fullName evidence="2">histidine kinase</fullName>
        <ecNumber evidence="2">2.7.13.3</ecNumber>
    </recommendedName>
</protein>